<dbReference type="OrthoDB" id="5150238at2"/>
<dbReference type="AlphaFoldDB" id="A0A372JTQ4"/>
<feature type="transmembrane region" description="Helical" evidence="1">
    <location>
        <begin position="248"/>
        <end position="274"/>
    </location>
</feature>
<feature type="transmembrane region" description="Helical" evidence="1">
    <location>
        <begin position="286"/>
        <end position="307"/>
    </location>
</feature>
<keyword evidence="3" id="KW-1185">Reference proteome</keyword>
<feature type="transmembrane region" description="Helical" evidence="1">
    <location>
        <begin position="179"/>
        <end position="200"/>
    </location>
</feature>
<accession>A0A372JTQ4</accession>
<protein>
    <submittedName>
        <fullName evidence="2">Uncharacterized protein</fullName>
    </submittedName>
</protein>
<proteinExistence type="predicted"/>
<feature type="transmembrane region" description="Helical" evidence="1">
    <location>
        <begin position="207"/>
        <end position="228"/>
    </location>
</feature>
<feature type="transmembrane region" description="Helical" evidence="1">
    <location>
        <begin position="117"/>
        <end position="135"/>
    </location>
</feature>
<gene>
    <name evidence="2" type="ORF">DZF91_01480</name>
</gene>
<dbReference type="Proteomes" id="UP000261811">
    <property type="component" value="Unassembled WGS sequence"/>
</dbReference>
<feature type="transmembrane region" description="Helical" evidence="1">
    <location>
        <begin position="322"/>
        <end position="340"/>
    </location>
</feature>
<keyword evidence="1" id="KW-0812">Transmembrane</keyword>
<dbReference type="EMBL" id="QURH01000026">
    <property type="protein sequence ID" value="RFU43387.1"/>
    <property type="molecule type" value="Genomic_DNA"/>
</dbReference>
<evidence type="ECO:0000256" key="1">
    <source>
        <dbReference type="SAM" id="Phobius"/>
    </source>
</evidence>
<feature type="transmembrane region" description="Helical" evidence="1">
    <location>
        <begin position="70"/>
        <end position="88"/>
    </location>
</feature>
<keyword evidence="1" id="KW-0472">Membrane</keyword>
<feature type="transmembrane region" description="Helical" evidence="1">
    <location>
        <begin position="142"/>
        <end position="159"/>
    </location>
</feature>
<keyword evidence="1" id="KW-1133">Transmembrane helix</keyword>
<dbReference type="RefSeq" id="WP_117355718.1">
    <property type="nucleotide sequence ID" value="NZ_QURH01000026.1"/>
</dbReference>
<evidence type="ECO:0000313" key="2">
    <source>
        <dbReference type="EMBL" id="RFU43387.1"/>
    </source>
</evidence>
<organism evidence="2 3">
    <name type="scientific">Actinomadura logoneensis</name>
    <dbReference type="NCBI Taxonomy" id="2293572"/>
    <lineage>
        <taxon>Bacteria</taxon>
        <taxon>Bacillati</taxon>
        <taxon>Actinomycetota</taxon>
        <taxon>Actinomycetes</taxon>
        <taxon>Streptosporangiales</taxon>
        <taxon>Thermomonosporaceae</taxon>
        <taxon>Actinomadura</taxon>
    </lineage>
</organism>
<sequence>MSTLEDRYRRLLAWYPADHRAAHEREMLDLLLSTARPGQTRPTPAEIADLLAGAIRIRLRPARSGDGPSAWPAALALTGFLALLQLLADGAQYVIDMSYIALSQDGAERKAVLLEPVVHFGIAYWLAWAAIAVLAWRGRRDLAARAACAVTGVRIILAVHETFSGTGALGSLSGSMARAPLGVALLATASLIASPGPLYGARLAGRARVVIAAVSAAVLAAVLSFPGSDLLIRYLSPGGDDDTVPLSFTHYFIALDRLRLAGMSVAALMVVAALARSREGRRACALLAIAAVPALGVPATSFFPALLDGLANPHGGIEPTRAIAYGLVGFVLAMLCVRLVELPGRARTRPREQSPG</sequence>
<reference evidence="2 3" key="1">
    <citation type="submission" date="2018-08" db="EMBL/GenBank/DDBJ databases">
        <title>Actinomadura jelena sp. nov., a novel Actinomycete isolated from soil in Chad.</title>
        <authorList>
            <person name="Shi L."/>
        </authorList>
    </citation>
    <scope>NUCLEOTIDE SEQUENCE [LARGE SCALE GENOMIC DNA]</scope>
    <source>
        <strain evidence="2 3">NEAU-G17</strain>
    </source>
</reference>
<name>A0A372JTQ4_9ACTN</name>
<evidence type="ECO:0000313" key="3">
    <source>
        <dbReference type="Proteomes" id="UP000261811"/>
    </source>
</evidence>
<comment type="caution">
    <text evidence="2">The sequence shown here is derived from an EMBL/GenBank/DDBJ whole genome shotgun (WGS) entry which is preliminary data.</text>
</comment>